<dbReference type="RefSeq" id="WP_155823585.1">
    <property type="nucleotide sequence ID" value="NZ_LNYW01000074.1"/>
</dbReference>
<dbReference type="InterPro" id="IPR011066">
    <property type="entry name" value="MscS_channel_C_sf"/>
</dbReference>
<evidence type="ECO:0000259" key="9">
    <source>
        <dbReference type="Pfam" id="PF21082"/>
    </source>
</evidence>
<feature type="domain" description="Mechanosensitive ion channel MscS C-terminal" evidence="9">
    <location>
        <begin position="186"/>
        <end position="265"/>
    </location>
</feature>
<dbReference type="PANTHER" id="PTHR30221">
    <property type="entry name" value="SMALL-CONDUCTANCE MECHANOSENSITIVE CHANNEL"/>
    <property type="match status" value="1"/>
</dbReference>
<evidence type="ECO:0000313" key="11">
    <source>
        <dbReference type="Proteomes" id="UP000054600"/>
    </source>
</evidence>
<dbReference type="InterPro" id="IPR011014">
    <property type="entry name" value="MscS_channel_TM-2"/>
</dbReference>
<comment type="function">
    <text evidence="7">Mechanosensitive channel that participates in the regulation of osmotic pressure changes within the cell, opening in response to stretch forces in the membrane lipid bilayer, without the need for other proteins. Contributes to normal resistance to hypoosmotic shock. Forms an ion channel of 1.0 nanosiemens conductance with a slight preference for anions.</text>
</comment>
<dbReference type="OrthoDB" id="9799209at2"/>
<reference evidence="10 11" key="1">
    <citation type="submission" date="2015-11" db="EMBL/GenBank/DDBJ databases">
        <title>Genomic analysis of 38 Legionella species identifies large and diverse effector repertoires.</title>
        <authorList>
            <person name="Burstein D."/>
            <person name="Amaro F."/>
            <person name="Zusman T."/>
            <person name="Lifshitz Z."/>
            <person name="Cohen O."/>
            <person name="Gilbert J.A."/>
            <person name="Pupko T."/>
            <person name="Shuman H.A."/>
            <person name="Segal G."/>
        </authorList>
    </citation>
    <scope>NUCLEOTIDE SEQUENCE [LARGE SCALE GENOMIC DNA]</scope>
    <source>
        <strain evidence="10 11">ATCC 49655</strain>
    </source>
</reference>
<proteinExistence type="inferred from homology"/>
<dbReference type="InterPro" id="IPR023408">
    <property type="entry name" value="MscS_beta-dom_sf"/>
</dbReference>
<protein>
    <recommendedName>
        <fullName evidence="7">Small-conductance mechanosensitive channel</fullName>
    </recommendedName>
</protein>
<dbReference type="Proteomes" id="UP000054600">
    <property type="component" value="Unassembled WGS sequence"/>
</dbReference>
<evidence type="ECO:0000256" key="7">
    <source>
        <dbReference type="RuleBase" id="RU369025"/>
    </source>
</evidence>
<keyword evidence="6 7" id="KW-0472">Membrane</keyword>
<dbReference type="Pfam" id="PF00924">
    <property type="entry name" value="MS_channel_2nd"/>
    <property type="match status" value="1"/>
</dbReference>
<dbReference type="InterPro" id="IPR045275">
    <property type="entry name" value="MscS_archaea/bacteria_type"/>
</dbReference>
<feature type="transmembrane region" description="Helical" evidence="7">
    <location>
        <begin position="93"/>
        <end position="124"/>
    </location>
</feature>
<gene>
    <name evidence="10" type="ORF">Lsha_2829</name>
</gene>
<evidence type="ECO:0000313" key="10">
    <source>
        <dbReference type="EMBL" id="KTD56430.1"/>
    </source>
</evidence>
<comment type="similarity">
    <text evidence="2 7">Belongs to the MscS (TC 1.A.23) family.</text>
</comment>
<dbReference type="SUPFAM" id="SSF50182">
    <property type="entry name" value="Sm-like ribonucleoproteins"/>
    <property type="match status" value="1"/>
</dbReference>
<keyword evidence="11" id="KW-1185">Reference proteome</keyword>
<dbReference type="Pfam" id="PF21082">
    <property type="entry name" value="MS_channel_3rd"/>
    <property type="match status" value="1"/>
</dbReference>
<accession>A0A0W0YIS1</accession>
<organism evidence="10 11">
    <name type="scientific">Legionella shakespearei DSM 23087</name>
    <dbReference type="NCBI Taxonomy" id="1122169"/>
    <lineage>
        <taxon>Bacteria</taxon>
        <taxon>Pseudomonadati</taxon>
        <taxon>Pseudomonadota</taxon>
        <taxon>Gammaproteobacteria</taxon>
        <taxon>Legionellales</taxon>
        <taxon>Legionellaceae</taxon>
        <taxon>Legionella</taxon>
    </lineage>
</organism>
<dbReference type="AlphaFoldDB" id="A0A0W0YIS1"/>
<dbReference type="eggNOG" id="COG0668">
    <property type="taxonomic scope" value="Bacteria"/>
</dbReference>
<dbReference type="PANTHER" id="PTHR30221:SF20">
    <property type="entry name" value="SMALL-CONDUCTANCE MECHANOSENSITIVE CHANNEL"/>
    <property type="match status" value="1"/>
</dbReference>
<feature type="transmembrane region" description="Helical" evidence="7">
    <location>
        <begin position="27"/>
        <end position="44"/>
    </location>
</feature>
<comment type="caution">
    <text evidence="10">The sequence shown here is derived from an EMBL/GenBank/DDBJ whole genome shotgun (WGS) entry which is preliminary data.</text>
</comment>
<comment type="subunit">
    <text evidence="7">Homoheptamer.</text>
</comment>
<keyword evidence="7" id="KW-0406">Ion transport</keyword>
<evidence type="ECO:0000256" key="6">
    <source>
        <dbReference type="ARBA" id="ARBA00023136"/>
    </source>
</evidence>
<evidence type="ECO:0000256" key="2">
    <source>
        <dbReference type="ARBA" id="ARBA00008017"/>
    </source>
</evidence>
<keyword evidence="4 7" id="KW-0812">Transmembrane</keyword>
<dbReference type="STRING" id="1122169.Lsha_2829"/>
<evidence type="ECO:0000259" key="8">
    <source>
        <dbReference type="Pfam" id="PF00924"/>
    </source>
</evidence>
<keyword evidence="7" id="KW-0407">Ion channel</keyword>
<evidence type="ECO:0000256" key="1">
    <source>
        <dbReference type="ARBA" id="ARBA00004651"/>
    </source>
</evidence>
<keyword evidence="7" id="KW-0997">Cell inner membrane</keyword>
<dbReference type="PATRIC" id="fig|1122169.6.peg.3254"/>
<comment type="caution">
    <text evidence="7">Lacks conserved residue(s) required for the propagation of feature annotation.</text>
</comment>
<comment type="subcellular location">
    <subcellularLocation>
        <location evidence="7">Cell inner membrane</location>
        <topology evidence="7">Multi-pass membrane protein</topology>
    </subcellularLocation>
    <subcellularLocation>
        <location evidence="1">Cell membrane</location>
        <topology evidence="1">Multi-pass membrane protein</topology>
    </subcellularLocation>
</comment>
<name>A0A0W0YIS1_9GAMM</name>
<feature type="transmembrane region" description="Helical" evidence="7">
    <location>
        <begin position="65"/>
        <end position="87"/>
    </location>
</feature>
<sequence length="276" mass="31150">MKQYWSNTLEKLLHNSYFNYFVHPDKIVNIVYAISLFIFGYLIAKRVGIIAERAFSKRFSRHQIMLIRRSVFYAIFTIFAVTSLQHLGFKLSVLLGAAGVFTVAISFASQTAASNLISGIFLLFEHPFKVGDTVEVKGITGVVDSIDLLSTKLKTPDNKLVRIPNEAMIKSEITNLSYFTTRRLDIIVAVAYDCNIPQVKSMLLDIADQCEQVLKEPLPAVTINNFANSAVELKFMVWVSTTELSATRNVLQEMIKHQFDNAGIETPVPQYMVQRV</sequence>
<keyword evidence="7" id="KW-0813">Transport</keyword>
<keyword evidence="5 7" id="KW-1133">Transmembrane helix</keyword>
<dbReference type="InterPro" id="IPR010920">
    <property type="entry name" value="LSM_dom_sf"/>
</dbReference>
<feature type="domain" description="Mechanosensitive ion channel MscS" evidence="8">
    <location>
        <begin position="113"/>
        <end position="177"/>
    </location>
</feature>
<dbReference type="SUPFAM" id="SSF82689">
    <property type="entry name" value="Mechanosensitive channel protein MscS (YggB), C-terminal domain"/>
    <property type="match status" value="1"/>
</dbReference>
<evidence type="ECO:0000256" key="4">
    <source>
        <dbReference type="ARBA" id="ARBA00022692"/>
    </source>
</evidence>
<evidence type="ECO:0000256" key="5">
    <source>
        <dbReference type="ARBA" id="ARBA00022989"/>
    </source>
</evidence>
<dbReference type="InterPro" id="IPR006685">
    <property type="entry name" value="MscS_channel_2nd"/>
</dbReference>
<dbReference type="Gene3D" id="2.30.30.60">
    <property type="match status" value="1"/>
</dbReference>
<dbReference type="Gene3D" id="1.10.287.1260">
    <property type="match status" value="1"/>
</dbReference>
<keyword evidence="3" id="KW-1003">Cell membrane</keyword>
<dbReference type="InterPro" id="IPR049278">
    <property type="entry name" value="MS_channel_C"/>
</dbReference>
<dbReference type="SUPFAM" id="SSF82861">
    <property type="entry name" value="Mechanosensitive channel protein MscS (YggB), transmembrane region"/>
    <property type="match status" value="1"/>
</dbReference>
<dbReference type="GO" id="GO:0008381">
    <property type="term" value="F:mechanosensitive monoatomic ion channel activity"/>
    <property type="evidence" value="ECO:0007669"/>
    <property type="project" value="InterPro"/>
</dbReference>
<evidence type="ECO:0000256" key="3">
    <source>
        <dbReference type="ARBA" id="ARBA00022475"/>
    </source>
</evidence>
<dbReference type="GO" id="GO:0005886">
    <property type="term" value="C:plasma membrane"/>
    <property type="evidence" value="ECO:0007669"/>
    <property type="project" value="UniProtKB-SubCell"/>
</dbReference>
<dbReference type="Gene3D" id="3.30.70.100">
    <property type="match status" value="1"/>
</dbReference>
<dbReference type="EMBL" id="LNYW01000074">
    <property type="protein sequence ID" value="KTD56430.1"/>
    <property type="molecule type" value="Genomic_DNA"/>
</dbReference>